<name>A0A1H1RMY7_9CELL</name>
<keyword evidence="1" id="KW-0812">Transmembrane</keyword>
<feature type="transmembrane region" description="Helical" evidence="1">
    <location>
        <begin position="25"/>
        <end position="44"/>
    </location>
</feature>
<keyword evidence="1" id="KW-1133">Transmembrane helix</keyword>
<protein>
    <submittedName>
        <fullName evidence="2">Uncharacterized protein</fullName>
    </submittedName>
</protein>
<accession>A0A1H1RMY7</accession>
<keyword evidence="3" id="KW-1185">Reference proteome</keyword>
<dbReference type="Proteomes" id="UP000185663">
    <property type="component" value="Chromosome I"/>
</dbReference>
<sequence>MVAAALVIAQEGAEAVNELPISPIMFGVLGFTALVSLLLVTYAFRSVGTRH</sequence>
<keyword evidence="1" id="KW-0472">Membrane</keyword>
<reference evidence="2 3" key="1">
    <citation type="submission" date="2016-10" db="EMBL/GenBank/DDBJ databases">
        <authorList>
            <person name="de Groot N.N."/>
        </authorList>
    </citation>
    <scope>NUCLEOTIDE SEQUENCE [LARGE SCALE GENOMIC DNA]</scope>
    <source>
        <strain evidence="2 3">DSM 22126</strain>
    </source>
</reference>
<dbReference type="STRING" id="545619.SAMN04489860_1399"/>
<organism evidence="2 3">
    <name type="scientific">Paraoerskovia marina</name>
    <dbReference type="NCBI Taxonomy" id="545619"/>
    <lineage>
        <taxon>Bacteria</taxon>
        <taxon>Bacillati</taxon>
        <taxon>Actinomycetota</taxon>
        <taxon>Actinomycetes</taxon>
        <taxon>Micrococcales</taxon>
        <taxon>Cellulomonadaceae</taxon>
        <taxon>Paraoerskovia</taxon>
    </lineage>
</organism>
<dbReference type="eggNOG" id="ENOG5033D71">
    <property type="taxonomic scope" value="Bacteria"/>
</dbReference>
<dbReference type="EMBL" id="LT629776">
    <property type="protein sequence ID" value="SDS37064.1"/>
    <property type="molecule type" value="Genomic_DNA"/>
</dbReference>
<dbReference type="AlphaFoldDB" id="A0A1H1RMY7"/>
<evidence type="ECO:0000256" key="1">
    <source>
        <dbReference type="SAM" id="Phobius"/>
    </source>
</evidence>
<evidence type="ECO:0000313" key="3">
    <source>
        <dbReference type="Proteomes" id="UP000185663"/>
    </source>
</evidence>
<evidence type="ECO:0000313" key="2">
    <source>
        <dbReference type="EMBL" id="SDS37064.1"/>
    </source>
</evidence>
<proteinExistence type="predicted"/>
<dbReference type="RefSeq" id="WP_172828958.1">
    <property type="nucleotide sequence ID" value="NZ_LT629776.1"/>
</dbReference>
<gene>
    <name evidence="2" type="ORF">SAMN04489860_1399</name>
</gene>